<organism evidence="1 2">
    <name type="scientific">Oopsacas minuta</name>
    <dbReference type="NCBI Taxonomy" id="111878"/>
    <lineage>
        <taxon>Eukaryota</taxon>
        <taxon>Metazoa</taxon>
        <taxon>Porifera</taxon>
        <taxon>Hexactinellida</taxon>
        <taxon>Hexasterophora</taxon>
        <taxon>Lyssacinosida</taxon>
        <taxon>Leucopsacidae</taxon>
        <taxon>Oopsacas</taxon>
    </lineage>
</organism>
<dbReference type="PANTHER" id="PTHR16897">
    <property type="entry name" value="OS10G0105400 PROTEIN"/>
    <property type="match status" value="1"/>
</dbReference>
<feature type="non-terminal residue" evidence="1">
    <location>
        <position position="1"/>
    </location>
</feature>
<name>A0AAV7KJ63_9METZ</name>
<accession>A0AAV7KJ63</accession>
<protein>
    <submittedName>
        <fullName evidence="1">Uncharacterized protein</fullName>
    </submittedName>
</protein>
<dbReference type="Proteomes" id="UP001165289">
    <property type="component" value="Unassembled WGS sequence"/>
</dbReference>
<dbReference type="PANTHER" id="PTHR16897:SF2">
    <property type="entry name" value="OS03G0226600 PROTEIN"/>
    <property type="match status" value="1"/>
</dbReference>
<evidence type="ECO:0000313" key="1">
    <source>
        <dbReference type="EMBL" id="KAI6660214.1"/>
    </source>
</evidence>
<sequence length="194" mass="22105">FVSDSEVGQDDIDYQSDSLLHVSWTGFFDRESGVYFYLYGYSDSCLTTDVFVLFDNSTLNLTYSTFASYDVPTPGLYYVTVVAYNLALAKSTPVCSNGITYDITPPIIRSINVVHAKIIPGLAKIQVNSSLYEVWLLDENRERRMLRQSNVSQECIDKATLINDVMIFPPYTIKLRNNTVVYDIELSEEESYFI</sequence>
<proteinExistence type="predicted"/>
<dbReference type="AlphaFoldDB" id="A0AAV7KJ63"/>
<evidence type="ECO:0000313" key="2">
    <source>
        <dbReference type="Proteomes" id="UP001165289"/>
    </source>
</evidence>
<reference evidence="1 2" key="1">
    <citation type="journal article" date="2023" name="BMC Biol.">
        <title>The compact genome of the sponge Oopsacas minuta (Hexactinellida) is lacking key metazoan core genes.</title>
        <authorList>
            <person name="Santini S."/>
            <person name="Schenkelaars Q."/>
            <person name="Jourda C."/>
            <person name="Duchesne M."/>
            <person name="Belahbib H."/>
            <person name="Rocher C."/>
            <person name="Selva M."/>
            <person name="Riesgo A."/>
            <person name="Vervoort M."/>
            <person name="Leys S.P."/>
            <person name="Kodjabachian L."/>
            <person name="Le Bivic A."/>
            <person name="Borchiellini C."/>
            <person name="Claverie J.M."/>
            <person name="Renard E."/>
        </authorList>
    </citation>
    <scope>NUCLEOTIDE SEQUENCE [LARGE SCALE GENOMIC DNA]</scope>
    <source>
        <strain evidence="1">SPO-2</strain>
    </source>
</reference>
<dbReference type="EMBL" id="JAKMXF010000037">
    <property type="protein sequence ID" value="KAI6660214.1"/>
    <property type="molecule type" value="Genomic_DNA"/>
</dbReference>
<comment type="caution">
    <text evidence="1">The sequence shown here is derived from an EMBL/GenBank/DDBJ whole genome shotgun (WGS) entry which is preliminary data.</text>
</comment>
<gene>
    <name evidence="1" type="ORF">LOD99_10450</name>
</gene>
<keyword evidence="2" id="KW-1185">Reference proteome</keyword>